<proteinExistence type="predicted"/>
<dbReference type="EMBL" id="JASWJB010000246">
    <property type="protein sequence ID" value="KAK2592770.1"/>
    <property type="molecule type" value="Genomic_DNA"/>
</dbReference>
<reference evidence="1" key="1">
    <citation type="submission" date="2023-06" db="EMBL/GenBank/DDBJ databases">
        <title>Conoideocrella luteorostrata (Hypocreales: Clavicipitaceae), a potential biocontrol fungus for elongate hemlock scale in United States Christmas tree production areas.</title>
        <authorList>
            <person name="Barrett H."/>
            <person name="Lovett B."/>
            <person name="Macias A.M."/>
            <person name="Stajich J.E."/>
            <person name="Kasson M.T."/>
        </authorList>
    </citation>
    <scope>NUCLEOTIDE SEQUENCE</scope>
    <source>
        <strain evidence="1">ARSEF 14590</strain>
    </source>
</reference>
<gene>
    <name evidence="1" type="ORF">QQS21_009513</name>
</gene>
<accession>A0AAJ0FXP9</accession>
<protein>
    <submittedName>
        <fullName evidence="1">Uncharacterized protein</fullName>
    </submittedName>
</protein>
<name>A0AAJ0FXP9_9HYPO</name>
<comment type="caution">
    <text evidence="1">The sequence shown here is derived from an EMBL/GenBank/DDBJ whole genome shotgun (WGS) entry which is preliminary data.</text>
</comment>
<dbReference type="AlphaFoldDB" id="A0AAJ0FXP9"/>
<keyword evidence="2" id="KW-1185">Reference proteome</keyword>
<organism evidence="1 2">
    <name type="scientific">Conoideocrella luteorostrata</name>
    <dbReference type="NCBI Taxonomy" id="1105319"/>
    <lineage>
        <taxon>Eukaryota</taxon>
        <taxon>Fungi</taxon>
        <taxon>Dikarya</taxon>
        <taxon>Ascomycota</taxon>
        <taxon>Pezizomycotina</taxon>
        <taxon>Sordariomycetes</taxon>
        <taxon>Hypocreomycetidae</taxon>
        <taxon>Hypocreales</taxon>
        <taxon>Clavicipitaceae</taxon>
        <taxon>Conoideocrella</taxon>
    </lineage>
</organism>
<sequence>MSKDEEGGSTVIDSVSDAHSQASSCLIDIRAIGPEVFRKAREKIKRLVLQSFKVKMVS</sequence>
<dbReference type="Proteomes" id="UP001251528">
    <property type="component" value="Unassembled WGS sequence"/>
</dbReference>
<evidence type="ECO:0000313" key="1">
    <source>
        <dbReference type="EMBL" id="KAK2592770.1"/>
    </source>
</evidence>
<evidence type="ECO:0000313" key="2">
    <source>
        <dbReference type="Proteomes" id="UP001251528"/>
    </source>
</evidence>